<sequence>MRANSVCAMSMPFIASIMFMPMVTSGRSLWCGWCHRLLFATNKGNQSKKGESIFDWRLKIVDAVMEVFHI</sequence>
<name>A0A5C6DQ50_9BACT</name>
<accession>A0A5C6DQ50</accession>
<evidence type="ECO:0000313" key="2">
    <source>
        <dbReference type="Proteomes" id="UP000319143"/>
    </source>
</evidence>
<comment type="caution">
    <text evidence="1">The sequence shown here is derived from an EMBL/GenBank/DDBJ whole genome shotgun (WGS) entry which is preliminary data.</text>
</comment>
<organism evidence="1 2">
    <name type="scientific">Novipirellula artificiosorum</name>
    <dbReference type="NCBI Taxonomy" id="2528016"/>
    <lineage>
        <taxon>Bacteria</taxon>
        <taxon>Pseudomonadati</taxon>
        <taxon>Planctomycetota</taxon>
        <taxon>Planctomycetia</taxon>
        <taxon>Pirellulales</taxon>
        <taxon>Pirellulaceae</taxon>
        <taxon>Novipirellula</taxon>
    </lineage>
</organism>
<gene>
    <name evidence="1" type="ORF">Poly41_22270</name>
</gene>
<dbReference type="EMBL" id="SJPV01000003">
    <property type="protein sequence ID" value="TWU39403.1"/>
    <property type="molecule type" value="Genomic_DNA"/>
</dbReference>
<protein>
    <submittedName>
        <fullName evidence="1">Uncharacterized protein</fullName>
    </submittedName>
</protein>
<reference evidence="1 2" key="1">
    <citation type="submission" date="2019-02" db="EMBL/GenBank/DDBJ databases">
        <title>Deep-cultivation of Planctomycetes and their phenomic and genomic characterization uncovers novel biology.</title>
        <authorList>
            <person name="Wiegand S."/>
            <person name="Jogler M."/>
            <person name="Boedeker C."/>
            <person name="Pinto D."/>
            <person name="Vollmers J."/>
            <person name="Rivas-Marin E."/>
            <person name="Kohn T."/>
            <person name="Peeters S.H."/>
            <person name="Heuer A."/>
            <person name="Rast P."/>
            <person name="Oberbeckmann S."/>
            <person name="Bunk B."/>
            <person name="Jeske O."/>
            <person name="Meyerdierks A."/>
            <person name="Storesund J.E."/>
            <person name="Kallscheuer N."/>
            <person name="Luecker S."/>
            <person name="Lage O.M."/>
            <person name="Pohl T."/>
            <person name="Merkel B.J."/>
            <person name="Hornburger P."/>
            <person name="Mueller R.-W."/>
            <person name="Bruemmer F."/>
            <person name="Labrenz M."/>
            <person name="Spormann A.M."/>
            <person name="Op Den Camp H."/>
            <person name="Overmann J."/>
            <person name="Amann R."/>
            <person name="Jetten M.S.M."/>
            <person name="Mascher T."/>
            <person name="Medema M.H."/>
            <person name="Devos D.P."/>
            <person name="Kaster A.-K."/>
            <person name="Ovreas L."/>
            <person name="Rohde M."/>
            <person name="Galperin M.Y."/>
            <person name="Jogler C."/>
        </authorList>
    </citation>
    <scope>NUCLEOTIDE SEQUENCE [LARGE SCALE GENOMIC DNA]</scope>
    <source>
        <strain evidence="1 2">Poly41</strain>
    </source>
</reference>
<proteinExistence type="predicted"/>
<dbReference type="AlphaFoldDB" id="A0A5C6DQ50"/>
<keyword evidence="2" id="KW-1185">Reference proteome</keyword>
<dbReference type="Proteomes" id="UP000319143">
    <property type="component" value="Unassembled WGS sequence"/>
</dbReference>
<evidence type="ECO:0000313" key="1">
    <source>
        <dbReference type="EMBL" id="TWU39403.1"/>
    </source>
</evidence>